<keyword evidence="9" id="KW-1185">Reference proteome</keyword>
<evidence type="ECO:0000256" key="1">
    <source>
        <dbReference type="ARBA" id="ARBA00004906"/>
    </source>
</evidence>
<evidence type="ECO:0000256" key="2">
    <source>
        <dbReference type="ARBA" id="ARBA00022786"/>
    </source>
</evidence>
<dbReference type="InterPro" id="IPR027356">
    <property type="entry name" value="NPH3_dom"/>
</dbReference>
<dbReference type="InterPro" id="IPR000210">
    <property type="entry name" value="BTB/POZ_dom"/>
</dbReference>
<evidence type="ECO:0000313" key="8">
    <source>
        <dbReference type="EMBL" id="MQM12881.1"/>
    </source>
</evidence>
<sequence length="488" mass="53977">MRAWRDLGLVETIYEEENEDVSNSPSLTPSTATNSPSPPPSSSPPSSSSLRCRVEDWARDTGRRTDVVIHVQDRCFQLHKERLVSRIGYLRRRLTESSIVTVSPPLPIDAETFAAVAAFCYGADVAITPFNVAPLRIAAEQLEMAEDEISDWSLVGRTEEYFRRAVYANPEYAAVVLRTCLDLLPEAERTASLASRCVEALALADGVGSSGAGWLEDVALLGARDFQMIADSMRERSLSSHDLLYRIVDYYLQNHAGKLTEEEKARICYSVDSKRLSPGLLIHLVQNPRMPLRFIVQAMLVEQLLTRRAIFDRVRKARPADNILPGSSGGGVTLGGILQRDATIRQAAHLRASMEATSFRIQTLERNLANMKRRLSRSQQGSTPLAAEDVGNLETEVGSEPARSASCRFFGPEEKANVETWVPTMRSCSGSPRSGRSLGQMLVDRFRNALRRTKLGPDGGVDGDSADSVETEKNARCQPNHHRHHSFA</sequence>
<dbReference type="Gene3D" id="3.30.710.10">
    <property type="entry name" value="Potassium Channel Kv1.1, Chain A"/>
    <property type="match status" value="1"/>
</dbReference>
<dbReference type="Pfam" id="PF03000">
    <property type="entry name" value="NPH3"/>
    <property type="match status" value="1"/>
</dbReference>
<evidence type="ECO:0000259" key="7">
    <source>
        <dbReference type="PROSITE" id="PS51649"/>
    </source>
</evidence>
<feature type="region of interest" description="Disordered" evidence="5">
    <location>
        <begin position="15"/>
        <end position="50"/>
    </location>
</feature>
<feature type="domain" description="NPH3" evidence="7">
    <location>
        <begin position="226"/>
        <end position="305"/>
    </location>
</feature>
<dbReference type="PANTHER" id="PTHR32370">
    <property type="entry name" value="OS12G0117600 PROTEIN"/>
    <property type="match status" value="1"/>
</dbReference>
<dbReference type="PROSITE" id="PS50097">
    <property type="entry name" value="BTB"/>
    <property type="match status" value="1"/>
</dbReference>
<dbReference type="SMART" id="SM00225">
    <property type="entry name" value="BTB"/>
    <property type="match status" value="1"/>
</dbReference>
<organism evidence="8 9">
    <name type="scientific">Colocasia esculenta</name>
    <name type="common">Wild taro</name>
    <name type="synonym">Arum esculentum</name>
    <dbReference type="NCBI Taxonomy" id="4460"/>
    <lineage>
        <taxon>Eukaryota</taxon>
        <taxon>Viridiplantae</taxon>
        <taxon>Streptophyta</taxon>
        <taxon>Embryophyta</taxon>
        <taxon>Tracheophyta</taxon>
        <taxon>Spermatophyta</taxon>
        <taxon>Magnoliopsida</taxon>
        <taxon>Liliopsida</taxon>
        <taxon>Araceae</taxon>
        <taxon>Aroideae</taxon>
        <taxon>Colocasieae</taxon>
        <taxon>Colocasia</taxon>
    </lineage>
</organism>
<feature type="compositionally biased region" description="Basic residues" evidence="5">
    <location>
        <begin position="479"/>
        <end position="488"/>
    </location>
</feature>
<evidence type="ECO:0000256" key="5">
    <source>
        <dbReference type="SAM" id="MobiDB-lite"/>
    </source>
</evidence>
<protein>
    <recommendedName>
        <fullName evidence="10">BTB/POZ domain-containing protein</fullName>
    </recommendedName>
</protein>
<keyword evidence="2" id="KW-0833">Ubl conjugation pathway</keyword>
<keyword evidence="4" id="KW-0175">Coiled coil</keyword>
<evidence type="ECO:0000313" key="9">
    <source>
        <dbReference type="Proteomes" id="UP000652761"/>
    </source>
</evidence>
<accession>A0A843X3A1</accession>
<evidence type="ECO:0000256" key="3">
    <source>
        <dbReference type="PROSITE-ProRule" id="PRU00982"/>
    </source>
</evidence>
<reference evidence="8" key="1">
    <citation type="submission" date="2017-07" db="EMBL/GenBank/DDBJ databases">
        <title>Taro Niue Genome Assembly and Annotation.</title>
        <authorList>
            <person name="Atibalentja N."/>
            <person name="Keating K."/>
            <person name="Fields C.J."/>
        </authorList>
    </citation>
    <scope>NUCLEOTIDE SEQUENCE</scope>
    <source>
        <strain evidence="8">Niue_2</strain>
        <tissue evidence="8">Leaf</tissue>
    </source>
</reference>
<dbReference type="InterPro" id="IPR043454">
    <property type="entry name" value="NPH3/RPT2-like"/>
</dbReference>
<dbReference type="InterPro" id="IPR011333">
    <property type="entry name" value="SKP1/BTB/POZ_sf"/>
</dbReference>
<name>A0A843X3A1_COLES</name>
<dbReference type="Proteomes" id="UP000652761">
    <property type="component" value="Unassembled WGS sequence"/>
</dbReference>
<dbReference type="PROSITE" id="PS51649">
    <property type="entry name" value="NPH3"/>
    <property type="match status" value="1"/>
</dbReference>
<dbReference type="AlphaFoldDB" id="A0A843X3A1"/>
<dbReference type="OrthoDB" id="407106at2759"/>
<feature type="domain" description="BTB" evidence="6">
    <location>
        <begin position="65"/>
        <end position="129"/>
    </location>
</feature>
<dbReference type="EMBL" id="NMUH01005484">
    <property type="protein sequence ID" value="MQM12881.1"/>
    <property type="molecule type" value="Genomic_DNA"/>
</dbReference>
<proteinExistence type="inferred from homology"/>
<evidence type="ECO:0008006" key="10">
    <source>
        <dbReference type="Google" id="ProtNLM"/>
    </source>
</evidence>
<evidence type="ECO:0000256" key="4">
    <source>
        <dbReference type="SAM" id="Coils"/>
    </source>
</evidence>
<feature type="coiled-coil region" evidence="4">
    <location>
        <begin position="354"/>
        <end position="381"/>
    </location>
</feature>
<dbReference type="GO" id="GO:0016567">
    <property type="term" value="P:protein ubiquitination"/>
    <property type="evidence" value="ECO:0007669"/>
    <property type="project" value="UniProtKB-UniPathway"/>
</dbReference>
<comment type="similarity">
    <text evidence="3">Belongs to the NPH3 family.</text>
</comment>
<feature type="compositionally biased region" description="Low complexity" evidence="5">
    <location>
        <begin position="22"/>
        <end position="35"/>
    </location>
</feature>
<comment type="pathway">
    <text evidence="1">Protein modification; protein ubiquitination.</text>
</comment>
<evidence type="ECO:0000259" key="6">
    <source>
        <dbReference type="PROSITE" id="PS50097"/>
    </source>
</evidence>
<dbReference type="Pfam" id="PF00651">
    <property type="entry name" value="BTB"/>
    <property type="match status" value="1"/>
</dbReference>
<dbReference type="UniPathway" id="UPA00143"/>
<dbReference type="SUPFAM" id="SSF54695">
    <property type="entry name" value="POZ domain"/>
    <property type="match status" value="1"/>
</dbReference>
<comment type="caution">
    <text evidence="8">The sequence shown here is derived from an EMBL/GenBank/DDBJ whole genome shotgun (WGS) entry which is preliminary data.</text>
</comment>
<feature type="region of interest" description="Disordered" evidence="5">
    <location>
        <begin position="453"/>
        <end position="488"/>
    </location>
</feature>
<gene>
    <name evidence="8" type="ORF">Taro_045801</name>
</gene>